<reference evidence="1 2" key="1">
    <citation type="submission" date="2021-01" db="EMBL/GenBank/DDBJ databases">
        <title>Tumebacillus sp. strain ITR2 16S ribosomal RNA gene Genome sequencing and assembly.</title>
        <authorList>
            <person name="Kang M."/>
        </authorList>
    </citation>
    <scope>NUCLEOTIDE SEQUENCE [LARGE SCALE GENOMIC DNA]</scope>
    <source>
        <strain evidence="1 2">ITR2</strain>
    </source>
</reference>
<sequence>MSNMSAQLQLMAIQQSTDEITYSLGELEGVKNALLAGPTDSQKWGQRLEGILTQIEKELQNIEYVTAQGVLPKSQQERDLGMKVQVAVQEISQI</sequence>
<dbReference type="Proteomes" id="UP000602284">
    <property type="component" value="Unassembled WGS sequence"/>
</dbReference>
<keyword evidence="2" id="KW-1185">Reference proteome</keyword>
<accession>A0ABS1JF15</accession>
<dbReference type="RefSeq" id="WP_201637844.1">
    <property type="nucleotide sequence ID" value="NZ_JAEQNB010000007.1"/>
</dbReference>
<evidence type="ECO:0000313" key="2">
    <source>
        <dbReference type="Proteomes" id="UP000602284"/>
    </source>
</evidence>
<dbReference type="EMBL" id="JAEQNB010000007">
    <property type="protein sequence ID" value="MBL0388842.1"/>
    <property type="molecule type" value="Genomic_DNA"/>
</dbReference>
<evidence type="ECO:0000313" key="1">
    <source>
        <dbReference type="EMBL" id="MBL0388842.1"/>
    </source>
</evidence>
<proteinExistence type="predicted"/>
<gene>
    <name evidence="1" type="ORF">JJB07_19755</name>
</gene>
<organism evidence="1 2">
    <name type="scientific">Tumebacillus amylolyticus</name>
    <dbReference type="NCBI Taxonomy" id="2801339"/>
    <lineage>
        <taxon>Bacteria</taxon>
        <taxon>Bacillati</taxon>
        <taxon>Bacillota</taxon>
        <taxon>Bacilli</taxon>
        <taxon>Bacillales</taxon>
        <taxon>Alicyclobacillaceae</taxon>
        <taxon>Tumebacillus</taxon>
    </lineage>
</organism>
<protein>
    <submittedName>
        <fullName evidence="1">Uncharacterized protein</fullName>
    </submittedName>
</protein>
<name>A0ABS1JF15_9BACL</name>
<comment type="caution">
    <text evidence="1">The sequence shown here is derived from an EMBL/GenBank/DDBJ whole genome shotgun (WGS) entry which is preliminary data.</text>
</comment>